<name>A0A514BRC1_9GAMM</name>
<dbReference type="InterPro" id="IPR024973">
    <property type="entry name" value="ESPR"/>
</dbReference>
<dbReference type="Proteomes" id="UP000317199">
    <property type="component" value="Chromosome"/>
</dbReference>
<dbReference type="KEGG" id="lyj:FKV23_06970"/>
<protein>
    <recommendedName>
        <fullName evidence="1">ESPR domain-containing protein</fullName>
    </recommendedName>
</protein>
<dbReference type="OrthoDB" id="1631723at2"/>
<feature type="domain" description="ESPR" evidence="1">
    <location>
        <begin position="32"/>
        <end position="68"/>
    </location>
</feature>
<keyword evidence="3" id="KW-1185">Reference proteome</keyword>
<evidence type="ECO:0000313" key="3">
    <source>
        <dbReference type="Proteomes" id="UP000317199"/>
    </source>
</evidence>
<dbReference type="AlphaFoldDB" id="A0A514BRC1"/>
<proteinExistence type="predicted"/>
<gene>
    <name evidence="2" type="ORF">FKV23_06970</name>
</gene>
<evidence type="ECO:0000259" key="1">
    <source>
        <dbReference type="Pfam" id="PF13018"/>
    </source>
</evidence>
<accession>A0A514BRC1</accession>
<sequence length="141" mass="15072">MHIDGPTIASGQYRLGCGPYGSHVHIKQGTGMNHVFRVIWSQAQRAWVVVSELASHRGRAGVSTSGGVPPMSCLIVMRSRGRRQRQPGRCAWGFWWFCGAWCMCLRSPRTGGGIPTTPPSVSAAQVSGAPPILSGAPTMTV</sequence>
<organism evidence="2 3">
    <name type="scientific">Marilutibacter alkalisoli</name>
    <dbReference type="NCBI Taxonomy" id="2591633"/>
    <lineage>
        <taxon>Bacteria</taxon>
        <taxon>Pseudomonadati</taxon>
        <taxon>Pseudomonadota</taxon>
        <taxon>Gammaproteobacteria</taxon>
        <taxon>Lysobacterales</taxon>
        <taxon>Lysobacteraceae</taxon>
        <taxon>Marilutibacter</taxon>
    </lineage>
</organism>
<evidence type="ECO:0000313" key="2">
    <source>
        <dbReference type="EMBL" id="QDH69865.1"/>
    </source>
</evidence>
<reference evidence="2 3" key="1">
    <citation type="submission" date="2019-06" db="EMBL/GenBank/DDBJ databases">
        <title>Lysobacter alkalisoli sp. nov. isolated from saline-alkali soil.</title>
        <authorList>
            <person name="Sun J.-Q."/>
            <person name="Xu L."/>
        </authorList>
    </citation>
    <scope>NUCLEOTIDE SEQUENCE [LARGE SCALE GENOMIC DNA]</scope>
    <source>
        <strain evidence="2 3">SJ-36</strain>
    </source>
</reference>
<dbReference type="Pfam" id="PF13018">
    <property type="entry name" value="ESPR"/>
    <property type="match status" value="1"/>
</dbReference>
<dbReference type="EMBL" id="CP041242">
    <property type="protein sequence ID" value="QDH69865.1"/>
    <property type="molecule type" value="Genomic_DNA"/>
</dbReference>